<keyword evidence="3" id="KW-1185">Reference proteome</keyword>
<dbReference type="RefSeq" id="WP_029310990.1">
    <property type="nucleotide sequence ID" value="NZ_FTNE01000007.1"/>
</dbReference>
<dbReference type="InterPro" id="IPR011852">
    <property type="entry name" value="TRAP_TAXI"/>
</dbReference>
<evidence type="ECO:0008006" key="4">
    <source>
        <dbReference type="Google" id="ProtNLM"/>
    </source>
</evidence>
<protein>
    <recommendedName>
        <fullName evidence="4">TRAP transporter solute receptor, TAXI family</fullName>
    </recommendedName>
</protein>
<feature type="signal peptide" evidence="1">
    <location>
        <begin position="1"/>
        <end position="26"/>
    </location>
</feature>
<accession>A0A8G2CJW5</accession>
<dbReference type="NCBIfam" id="TIGR02122">
    <property type="entry name" value="TRAP_TAXI"/>
    <property type="match status" value="1"/>
</dbReference>
<dbReference type="PANTHER" id="PTHR42941:SF1">
    <property type="entry name" value="SLL1037 PROTEIN"/>
    <property type="match status" value="1"/>
</dbReference>
<dbReference type="PANTHER" id="PTHR42941">
    <property type="entry name" value="SLL1037 PROTEIN"/>
    <property type="match status" value="1"/>
</dbReference>
<dbReference type="InterPro" id="IPR006311">
    <property type="entry name" value="TAT_signal"/>
</dbReference>
<name>A0A8G2CJW5_ACIRU</name>
<gene>
    <name evidence="2" type="ORF">SAMN05421828_10733</name>
</gene>
<dbReference type="AlphaFoldDB" id="A0A8G2CJW5"/>
<sequence>MTWRRRSFLGAGITLASAGAIPRATAGMPRMALTMATGEPGGGFALYGPAWGQSASAAAPVTLSYRASGGSAANILLVEQGAAQLGLTTLAVADQAWLGTASWTGRVTLRGFRALFPIFPASWQVVSLLDGPVKRLADLAGRPIGVGPAGGASAVLTPALLGAVNITPRLAIAGLYTEQIELLLRRKLDACAFFGPTPLPALRDEAAKGSFTLLGVTKAQQAAMARLPGMTRMIIPHTSLPHQTAAVATVGSDAIAIGRADLPDQLVAQLTEAALSHRPILRATNLPPHGMTLKNDWIDASSPIQIHPGAAMALRHHGFAAPARLVRS</sequence>
<proteinExistence type="predicted"/>
<evidence type="ECO:0000313" key="2">
    <source>
        <dbReference type="EMBL" id="SIQ62427.1"/>
    </source>
</evidence>
<feature type="chain" id="PRO_5034081720" description="TRAP transporter solute receptor, TAXI family" evidence="1">
    <location>
        <begin position="27"/>
        <end position="328"/>
    </location>
</feature>
<keyword evidence="1" id="KW-0732">Signal</keyword>
<dbReference type="PROSITE" id="PS51318">
    <property type="entry name" value="TAT"/>
    <property type="match status" value="1"/>
</dbReference>
<dbReference type="SUPFAM" id="SSF53850">
    <property type="entry name" value="Periplasmic binding protein-like II"/>
    <property type="match status" value="1"/>
</dbReference>
<dbReference type="OrthoDB" id="8477520at2"/>
<comment type="caution">
    <text evidence="2">The sequence shown here is derived from an EMBL/GenBank/DDBJ whole genome shotgun (WGS) entry which is preliminary data.</text>
</comment>
<reference evidence="2 3" key="1">
    <citation type="submission" date="2017-01" db="EMBL/GenBank/DDBJ databases">
        <authorList>
            <person name="Varghese N."/>
            <person name="Submissions S."/>
        </authorList>
    </citation>
    <scope>NUCLEOTIDE SEQUENCE [LARGE SCALE GENOMIC DNA]</scope>
    <source>
        <strain evidence="2 3">ATCC 35905</strain>
    </source>
</reference>
<evidence type="ECO:0000313" key="3">
    <source>
        <dbReference type="Proteomes" id="UP000186308"/>
    </source>
</evidence>
<dbReference type="Proteomes" id="UP000186308">
    <property type="component" value="Unassembled WGS sequence"/>
</dbReference>
<dbReference type="EMBL" id="FTNE01000007">
    <property type="protein sequence ID" value="SIQ62427.1"/>
    <property type="molecule type" value="Genomic_DNA"/>
</dbReference>
<evidence type="ECO:0000256" key="1">
    <source>
        <dbReference type="SAM" id="SignalP"/>
    </source>
</evidence>
<organism evidence="2 3">
    <name type="scientific">Acidiphilium rubrum</name>
    <dbReference type="NCBI Taxonomy" id="526"/>
    <lineage>
        <taxon>Bacteria</taxon>
        <taxon>Pseudomonadati</taxon>
        <taxon>Pseudomonadota</taxon>
        <taxon>Alphaproteobacteria</taxon>
        <taxon>Acetobacterales</taxon>
        <taxon>Acidocellaceae</taxon>
        <taxon>Acidiphilium</taxon>
    </lineage>
</organism>
<dbReference type="Pfam" id="PF16868">
    <property type="entry name" value="NMT1_3"/>
    <property type="match status" value="1"/>
</dbReference>
<dbReference type="Gene3D" id="3.40.190.10">
    <property type="entry name" value="Periplasmic binding protein-like II"/>
    <property type="match status" value="2"/>
</dbReference>